<dbReference type="EMBL" id="ARZX01000022">
    <property type="protein sequence ID" value="EWH12443.1"/>
    <property type="molecule type" value="Genomic_DNA"/>
</dbReference>
<accession>A0ABN0RKQ5</accession>
<keyword evidence="2" id="KW-1185">Reference proteome</keyword>
<comment type="caution">
    <text evidence="1">The sequence shown here is derived from an EMBL/GenBank/DDBJ whole genome shotgun (WGS) entry which is preliminary data.</text>
</comment>
<evidence type="ECO:0000313" key="1">
    <source>
        <dbReference type="EMBL" id="EWH12443.1"/>
    </source>
</evidence>
<organism evidence="1 2">
    <name type="scientific">Cellulophaga geojensis KL-A</name>
    <dbReference type="NCBI Taxonomy" id="1328323"/>
    <lineage>
        <taxon>Bacteria</taxon>
        <taxon>Pseudomonadati</taxon>
        <taxon>Bacteroidota</taxon>
        <taxon>Flavobacteriia</taxon>
        <taxon>Flavobacteriales</taxon>
        <taxon>Flavobacteriaceae</taxon>
        <taxon>Cellulophaga</taxon>
    </lineage>
</organism>
<gene>
    <name evidence="1" type="ORF">KLA_14363</name>
</gene>
<reference evidence="1 2" key="1">
    <citation type="journal article" date="2014" name="Genome Announc.">
        <title>Draft Genome Sequence of the Carrageenan-Degrading Bacterium Cellulophaga sp. Strain KL-A, Isolated from Decaying Marine Algae.</title>
        <authorList>
            <person name="Shan D."/>
            <person name="Ying J."/>
            <person name="Li X."/>
            <person name="Gao Z."/>
            <person name="Wei G."/>
            <person name="Shao Z."/>
        </authorList>
    </citation>
    <scope>NUCLEOTIDE SEQUENCE [LARGE SCALE GENOMIC DNA]</scope>
    <source>
        <strain evidence="1 2">KL-A</strain>
    </source>
</reference>
<proteinExistence type="predicted"/>
<dbReference type="RefSeq" id="WP_013621302.1">
    <property type="nucleotide sequence ID" value="NZ_ARZX01000022.1"/>
</dbReference>
<dbReference type="Proteomes" id="UP000019275">
    <property type="component" value="Unassembled WGS sequence"/>
</dbReference>
<evidence type="ECO:0000313" key="2">
    <source>
        <dbReference type="Proteomes" id="UP000019275"/>
    </source>
</evidence>
<name>A0ABN0RKQ5_9FLAO</name>
<protein>
    <submittedName>
        <fullName evidence="1">Uncharacterized protein</fullName>
    </submittedName>
</protein>
<sequence>MSGKPVRKDVLKSVDLDAIKDTPKSEDDITRVYKNKNSRVKKELDFKTKKNNTKLT</sequence>